<keyword evidence="2" id="KW-1185">Reference proteome</keyword>
<organism evidence="1 2">
    <name type="scientific">Psychrobacter phenylpyruvicus</name>
    <dbReference type="NCBI Taxonomy" id="29432"/>
    <lineage>
        <taxon>Bacteria</taxon>
        <taxon>Pseudomonadati</taxon>
        <taxon>Pseudomonadota</taxon>
        <taxon>Gammaproteobacteria</taxon>
        <taxon>Moraxellales</taxon>
        <taxon>Moraxellaceae</taxon>
        <taxon>Psychrobacter</taxon>
    </lineage>
</organism>
<dbReference type="AlphaFoldDB" id="A0A379LKJ4"/>
<sequence>MTKYVIPKKFHQNLYIFEGGLQHYHIYNKSLTIITNLVDYYEPSIDIRLPDYMDTVKIFFKNFRYLKLNTSYVIESDHYNNIIELGEYRDGNELLDYGGVLYWLGSLDVPTSWILEVVCEDIELEF</sequence>
<evidence type="ECO:0000313" key="1">
    <source>
        <dbReference type="EMBL" id="SUD90625.1"/>
    </source>
</evidence>
<name>A0A379LKJ4_9GAMM</name>
<dbReference type="Proteomes" id="UP000254123">
    <property type="component" value="Unassembled WGS sequence"/>
</dbReference>
<proteinExistence type="predicted"/>
<reference evidence="1 2" key="1">
    <citation type="submission" date="2018-06" db="EMBL/GenBank/DDBJ databases">
        <authorList>
            <consortium name="Pathogen Informatics"/>
            <person name="Doyle S."/>
        </authorList>
    </citation>
    <scope>NUCLEOTIDE SEQUENCE [LARGE SCALE GENOMIC DNA]</scope>
    <source>
        <strain evidence="1 2">NCTC10526</strain>
    </source>
</reference>
<dbReference type="STRING" id="1123034.GCA_000685805_01961"/>
<dbReference type="RefSeq" id="WP_028859438.1">
    <property type="nucleotide sequence ID" value="NZ_CAJHAQ010000001.1"/>
</dbReference>
<evidence type="ECO:0000313" key="2">
    <source>
        <dbReference type="Proteomes" id="UP000254123"/>
    </source>
</evidence>
<dbReference type="EMBL" id="UGVC01000001">
    <property type="protein sequence ID" value="SUD90625.1"/>
    <property type="molecule type" value="Genomic_DNA"/>
</dbReference>
<protein>
    <submittedName>
        <fullName evidence="1">Uncharacterized protein</fullName>
    </submittedName>
</protein>
<accession>A0A379LKJ4</accession>
<gene>
    <name evidence="1" type="ORF">NCTC10526_00965</name>
</gene>